<keyword evidence="1" id="KW-1133">Transmembrane helix</keyword>
<reference evidence="2 3" key="1">
    <citation type="journal article" date="2014" name="BMC Genomics">
        <title>Comparison of environmental and isolate Sulfobacillus genomes reveals diverse carbon, sulfur, nitrogen, and hydrogen metabolisms.</title>
        <authorList>
            <person name="Justice N.B."/>
            <person name="Norman A."/>
            <person name="Brown C.T."/>
            <person name="Singh A."/>
            <person name="Thomas B.C."/>
            <person name="Banfield J.F."/>
        </authorList>
    </citation>
    <scope>NUCLEOTIDE SEQUENCE [LARGE SCALE GENOMIC DNA]</scope>
    <source>
        <strain evidence="2">AMDSBA1</strain>
    </source>
</reference>
<keyword evidence="1" id="KW-0812">Transmembrane</keyword>
<feature type="transmembrane region" description="Helical" evidence="1">
    <location>
        <begin position="61"/>
        <end position="79"/>
    </location>
</feature>
<name>A0A2T2X7E5_9FIRM</name>
<protein>
    <submittedName>
        <fullName evidence="2">Uncharacterized protein</fullName>
    </submittedName>
</protein>
<evidence type="ECO:0000313" key="3">
    <source>
        <dbReference type="Proteomes" id="UP000242699"/>
    </source>
</evidence>
<dbReference type="Proteomes" id="UP000242699">
    <property type="component" value="Unassembled WGS sequence"/>
</dbReference>
<feature type="transmembrane region" description="Helical" evidence="1">
    <location>
        <begin position="33"/>
        <end position="54"/>
    </location>
</feature>
<proteinExistence type="predicted"/>
<accession>A0A2T2X7E5</accession>
<organism evidence="2 3">
    <name type="scientific">Sulfobacillus benefaciens</name>
    <dbReference type="NCBI Taxonomy" id="453960"/>
    <lineage>
        <taxon>Bacteria</taxon>
        <taxon>Bacillati</taxon>
        <taxon>Bacillota</taxon>
        <taxon>Clostridia</taxon>
        <taxon>Eubacteriales</taxon>
        <taxon>Clostridiales Family XVII. Incertae Sedis</taxon>
        <taxon>Sulfobacillus</taxon>
    </lineage>
</organism>
<evidence type="ECO:0000313" key="2">
    <source>
        <dbReference type="EMBL" id="PSR30412.1"/>
    </source>
</evidence>
<comment type="caution">
    <text evidence="2">The sequence shown here is derived from an EMBL/GenBank/DDBJ whole genome shotgun (WGS) entry which is preliminary data.</text>
</comment>
<dbReference type="AlphaFoldDB" id="A0A2T2X7E5"/>
<sequence>MRTVLALAIAASSAVIGAILGRSRRPKGPIHVIWTMIVAAIGAVIAETASILWVGPPPEGWQPLVGGLFIGVMAGIFSGKKPNSPDKGS</sequence>
<keyword evidence="1" id="KW-0472">Membrane</keyword>
<dbReference type="EMBL" id="PXYT01000010">
    <property type="protein sequence ID" value="PSR30412.1"/>
    <property type="molecule type" value="Genomic_DNA"/>
</dbReference>
<gene>
    <name evidence="2" type="ORF">C7B43_05870</name>
</gene>
<evidence type="ECO:0000256" key="1">
    <source>
        <dbReference type="SAM" id="Phobius"/>
    </source>
</evidence>